<comment type="PTM">
    <text evidence="7">Methylated by PrmC. Methylation increases the termination efficiency of RF1.</text>
</comment>
<dbReference type="KEGG" id="pbas:SMSP2_00479"/>
<dbReference type="PROSITE" id="PS00745">
    <property type="entry name" value="RF_PROK_I"/>
    <property type="match status" value="1"/>
</dbReference>
<dbReference type="Gene3D" id="3.30.160.20">
    <property type="match status" value="1"/>
</dbReference>
<evidence type="ECO:0000256" key="2">
    <source>
        <dbReference type="ARBA" id="ARBA00004496"/>
    </source>
</evidence>
<dbReference type="InterPro" id="IPR000352">
    <property type="entry name" value="Pep_chain_release_fac_I"/>
</dbReference>
<dbReference type="Gene3D" id="3.30.70.1660">
    <property type="match status" value="1"/>
</dbReference>
<dbReference type="Proteomes" id="UP000188181">
    <property type="component" value="Chromosome"/>
</dbReference>
<evidence type="ECO:0000259" key="9">
    <source>
        <dbReference type="PROSITE" id="PS00745"/>
    </source>
</evidence>
<dbReference type="PANTHER" id="PTHR43804">
    <property type="entry name" value="LD18447P"/>
    <property type="match status" value="1"/>
</dbReference>
<dbReference type="NCBIfam" id="NF001859">
    <property type="entry name" value="PRK00591.1"/>
    <property type="match status" value="1"/>
</dbReference>
<dbReference type="FunFam" id="3.30.70.1660:FF:000002">
    <property type="entry name" value="Peptide chain release factor 1"/>
    <property type="match status" value="1"/>
</dbReference>
<comment type="function">
    <text evidence="1 7">Peptide chain release factor 1 directs the termination of translation in response to the peptide chain termination codons UAG and UAA.</text>
</comment>
<dbReference type="OrthoDB" id="9806673at2"/>
<dbReference type="SMART" id="SM00937">
    <property type="entry name" value="PCRF"/>
    <property type="match status" value="1"/>
</dbReference>
<dbReference type="STRING" id="1851148.SMSP2_00479"/>
<dbReference type="FunFam" id="3.30.70.1660:FF:000004">
    <property type="entry name" value="Peptide chain release factor 1"/>
    <property type="match status" value="1"/>
</dbReference>
<name>A0A1Q2MC68_9BACT</name>
<evidence type="ECO:0000313" key="11">
    <source>
        <dbReference type="Proteomes" id="UP000188181"/>
    </source>
</evidence>
<comment type="similarity">
    <text evidence="3 7">Belongs to the prokaryotic/mitochondrial release factor family.</text>
</comment>
<keyword evidence="5 7" id="KW-0963">Cytoplasm</keyword>
<dbReference type="GO" id="GO:0005829">
    <property type="term" value="C:cytosol"/>
    <property type="evidence" value="ECO:0007669"/>
    <property type="project" value="UniProtKB-ARBA"/>
</dbReference>
<sequence>MSDQNTRFLGKLEELDEKYTSIQAQISDPEIASDPNKLIPLAREQAKMRNIITLYREYKSTVSQIEDAHSMINDNDTEKEMVELAEMEIDELKPKSEELLQEIKDTLVMADDAAVDSIIMEIRPGTGGDEAALFARDLYNMYTRFAEKHRWKVENLSFSGSEMGGLKEVVFSVKGSGVWAELGYEGGGHRVQRVPETESQGRIHTSAATVAVLPEPEEVEINIDPNDVLEHVSRAGGPGGQSVNKINSAIKLEHVPTGITVSMRDEKSQHKNRAKAWRILRSRIYEHFMSKERAERDSARKTMIGSGDRSQRIRTYNFPQNRVTDHRINLTLYCLDKVMMGEMEEIIQALRVYDKQQRLENI</sequence>
<evidence type="ECO:0000256" key="5">
    <source>
        <dbReference type="ARBA" id="ARBA00022490"/>
    </source>
</evidence>
<proteinExistence type="inferred from homology"/>
<dbReference type="GO" id="GO:0016149">
    <property type="term" value="F:translation release factor activity, codon specific"/>
    <property type="evidence" value="ECO:0007669"/>
    <property type="project" value="UniProtKB-UniRule"/>
</dbReference>
<dbReference type="PANTHER" id="PTHR43804:SF7">
    <property type="entry name" value="LD18447P"/>
    <property type="match status" value="1"/>
</dbReference>
<dbReference type="SUPFAM" id="SSF75620">
    <property type="entry name" value="Release factor"/>
    <property type="match status" value="1"/>
</dbReference>
<dbReference type="AlphaFoldDB" id="A0A1Q2MC68"/>
<dbReference type="HAMAP" id="MF_00093">
    <property type="entry name" value="Rel_fac_1"/>
    <property type="match status" value="1"/>
</dbReference>
<evidence type="ECO:0000313" key="10">
    <source>
        <dbReference type="EMBL" id="AQQ70138.1"/>
    </source>
</evidence>
<dbReference type="Pfam" id="PF03462">
    <property type="entry name" value="PCRF"/>
    <property type="match status" value="1"/>
</dbReference>
<keyword evidence="4 7" id="KW-0488">Methylation</keyword>
<feature type="modified residue" description="N5-methylglutamine" evidence="7">
    <location>
        <position position="241"/>
    </location>
</feature>
<dbReference type="InterPro" id="IPR045853">
    <property type="entry name" value="Pep_chain_release_fac_I_sf"/>
</dbReference>
<evidence type="ECO:0000256" key="7">
    <source>
        <dbReference type="HAMAP-Rule" id="MF_00093"/>
    </source>
</evidence>
<dbReference type="Pfam" id="PF00472">
    <property type="entry name" value="RF-1"/>
    <property type="match status" value="1"/>
</dbReference>
<comment type="subcellular location">
    <subcellularLocation>
        <location evidence="2 7">Cytoplasm</location>
    </subcellularLocation>
</comment>
<evidence type="ECO:0000256" key="1">
    <source>
        <dbReference type="ARBA" id="ARBA00002986"/>
    </source>
</evidence>
<evidence type="ECO:0000256" key="3">
    <source>
        <dbReference type="ARBA" id="ARBA00010835"/>
    </source>
</evidence>
<keyword evidence="6 7" id="KW-0648">Protein biosynthesis</keyword>
<protein>
    <recommendedName>
        <fullName evidence="7 8">Peptide chain release factor 1</fullName>
        <shortName evidence="7">RF-1</shortName>
    </recommendedName>
</protein>
<dbReference type="InterPro" id="IPR004373">
    <property type="entry name" value="RF-1"/>
</dbReference>
<dbReference type="RefSeq" id="WP_146682428.1">
    <property type="nucleotide sequence ID" value="NZ_CP019646.1"/>
</dbReference>
<organism evidence="10 11">
    <name type="scientific">Limihaloglobus sulfuriphilus</name>
    <dbReference type="NCBI Taxonomy" id="1851148"/>
    <lineage>
        <taxon>Bacteria</taxon>
        <taxon>Pseudomonadati</taxon>
        <taxon>Planctomycetota</taxon>
        <taxon>Phycisphaerae</taxon>
        <taxon>Sedimentisphaerales</taxon>
        <taxon>Sedimentisphaeraceae</taxon>
        <taxon>Limihaloglobus</taxon>
    </lineage>
</organism>
<accession>A0A1Q2MC68</accession>
<keyword evidence="11" id="KW-1185">Reference proteome</keyword>
<gene>
    <name evidence="7 10" type="primary">prfA</name>
    <name evidence="10" type="ORF">SMSP2_00479</name>
</gene>
<reference evidence="11" key="1">
    <citation type="submission" date="2017-02" db="EMBL/GenBank/DDBJ databases">
        <title>Comparative genomics and description of representatives of a novel lineage of planctomycetes thriving in anoxic sediments.</title>
        <authorList>
            <person name="Spring S."/>
            <person name="Bunk B."/>
            <person name="Sproer C."/>
        </authorList>
    </citation>
    <scope>NUCLEOTIDE SEQUENCE [LARGE SCALE GENOMIC DNA]</scope>
    <source>
        <strain evidence="11">SM-Chi-D1</strain>
    </source>
</reference>
<dbReference type="EMBL" id="CP019646">
    <property type="protein sequence ID" value="AQQ70138.1"/>
    <property type="molecule type" value="Genomic_DNA"/>
</dbReference>
<dbReference type="NCBIfam" id="TIGR00019">
    <property type="entry name" value="prfA"/>
    <property type="match status" value="1"/>
</dbReference>
<evidence type="ECO:0000256" key="8">
    <source>
        <dbReference type="NCBIfam" id="TIGR00019"/>
    </source>
</evidence>
<evidence type="ECO:0000256" key="4">
    <source>
        <dbReference type="ARBA" id="ARBA00022481"/>
    </source>
</evidence>
<dbReference type="Gene3D" id="6.10.140.1950">
    <property type="match status" value="1"/>
</dbReference>
<dbReference type="InterPro" id="IPR005139">
    <property type="entry name" value="PCRF"/>
</dbReference>
<dbReference type="FunFam" id="3.30.160.20:FF:000004">
    <property type="entry name" value="Peptide chain release factor 1"/>
    <property type="match status" value="1"/>
</dbReference>
<evidence type="ECO:0000256" key="6">
    <source>
        <dbReference type="ARBA" id="ARBA00022917"/>
    </source>
</evidence>
<dbReference type="InterPro" id="IPR050057">
    <property type="entry name" value="Prokaryotic/Mito_RF"/>
</dbReference>
<feature type="domain" description="Prokaryotic-type class I peptide chain release factors" evidence="9">
    <location>
        <begin position="234"/>
        <end position="250"/>
    </location>
</feature>